<dbReference type="NCBIfam" id="NF038133">
    <property type="entry name" value="choice_anch_L"/>
    <property type="match status" value="1"/>
</dbReference>
<comment type="subcellular location">
    <subcellularLocation>
        <location evidence="1">Membrane</location>
        <topology evidence="1">Single-pass type I membrane protein</topology>
    </subcellularLocation>
</comment>
<dbReference type="OrthoDB" id="1488818at2"/>
<dbReference type="SMART" id="SM00060">
    <property type="entry name" value="FN3"/>
    <property type="match status" value="4"/>
</dbReference>
<evidence type="ECO:0000256" key="4">
    <source>
        <dbReference type="ARBA" id="ARBA00023136"/>
    </source>
</evidence>
<dbReference type="Gene3D" id="2.60.40.10">
    <property type="entry name" value="Immunoglobulins"/>
    <property type="match status" value="4"/>
</dbReference>
<dbReference type="EMBL" id="SOAG01000012">
    <property type="protein sequence ID" value="TDS58170.1"/>
    <property type="molecule type" value="Genomic_DNA"/>
</dbReference>
<dbReference type="InterPro" id="IPR013783">
    <property type="entry name" value="Ig-like_fold"/>
</dbReference>
<evidence type="ECO:0000313" key="9">
    <source>
        <dbReference type="EMBL" id="TDS58170.1"/>
    </source>
</evidence>
<evidence type="ECO:0000313" key="10">
    <source>
        <dbReference type="Proteomes" id="UP000295215"/>
    </source>
</evidence>
<dbReference type="PANTHER" id="PTHR23037">
    <property type="entry name" value="CYTOKINE RECEPTOR"/>
    <property type="match status" value="1"/>
</dbReference>
<dbReference type="Proteomes" id="UP000295215">
    <property type="component" value="Unassembled WGS sequence"/>
</dbReference>
<dbReference type="GO" id="GO:0004896">
    <property type="term" value="F:cytokine receptor activity"/>
    <property type="evidence" value="ECO:0007669"/>
    <property type="project" value="TreeGrafter"/>
</dbReference>
<keyword evidence="4" id="KW-0472">Membrane</keyword>
<dbReference type="SUPFAM" id="SSF49265">
    <property type="entry name" value="Fibronectin type III"/>
    <property type="match status" value="3"/>
</dbReference>
<evidence type="ECO:0000256" key="6">
    <source>
        <dbReference type="ARBA" id="ARBA00023170"/>
    </source>
</evidence>
<gene>
    <name evidence="9" type="ORF">C8P70_1121</name>
</gene>
<name>A0A4R7EVH6_9FLAO</name>
<protein>
    <submittedName>
        <fullName evidence="9">Cleaved adhesin domain-containing protein</fullName>
    </submittedName>
</protein>
<keyword evidence="3" id="KW-1133">Transmembrane helix</keyword>
<feature type="non-terminal residue" evidence="9">
    <location>
        <position position="1525"/>
    </location>
</feature>
<keyword evidence="7" id="KW-0325">Glycoprotein</keyword>
<evidence type="ECO:0000256" key="2">
    <source>
        <dbReference type="ARBA" id="ARBA00022692"/>
    </source>
</evidence>
<proteinExistence type="predicted"/>
<evidence type="ECO:0000256" key="7">
    <source>
        <dbReference type="ARBA" id="ARBA00023180"/>
    </source>
</evidence>
<feature type="domain" description="Fibronectin type-III" evidence="8">
    <location>
        <begin position="58"/>
        <end position="152"/>
    </location>
</feature>
<sequence length="1525" mass="172547">MNKKTIYVILVFFLLTVTFGFSNWINKDQFSFKENDVTTEEKLFKTEHKTQSTFACASPSDQGVKNLKSDEATIYWDDNSGTAWEYIIQLPTDPYPTGSGTPVNTKEVIVTQDSKGNNLQPNTTYEFYVRTDCGTDGQSSWLGPFEFKTLCASFTIPFVETFNTTSVSLDCWTFIDANNDANPSNVWRSNIWKKEDQNPYEGNGAVFFGGDRNKTHDDWLISPALELSDTEIYEVTYYIVVSGENNEYGVLLSVDGMDLDNFTHVLKPYENTKGYHLYEKRKLYIENISGKAHLGWHTISSGITGIYIDLVSVEKVSCKGVDQTNIEIAESKRDEVTIEWKDDNNSNWEYYVQPSNNGLPIPSGGGILTGSKKAVINRTTGSGGLALQPNTEYEFYIRSQCNLGANSTWEGPVLFKTSCDVVSLPFWEGFNSTSDTFNCWKIIDANNDGAMWNNAGDYYEGDRGMRFRSGVSTGFSTTNDEWLFSPTFQLDQNKIYKLSYKYKLSDPYKSSPVMGVLASNKGQVIDNDAAVIVPYNEAMGNSWDQSSWKKEEIYFTDVGGEVNLLWHVKGTTLQNSTSLFGGDSFYLDDMLIEEVVCPSPLIVDIEQEEDKEEIKLSWQNEFGSDSWEYYIRKPSQDTLPPSGSGIYTNQTENIVDKDFFGDLLESNTEYEVYVRSYCSTGKYGEWSGPFIFKTACGVFQVPFWEGFNSGSKTLDCWLFYDDMTKLFGLYESVWISEDITTYEGDGAPQIFWITFDTEKSENWLISPSIYLDGGDYVLKYNYLAPPDLGGMYLFSNEFELLLSTDGTDFDNFTTVLQSEQNLQSKVWDEQTVFISGITGNVNLAWVIKAADAFMAIDNVSLTKVENCPEPYDIKETDYSEDSVTIEWKQEGNITTWEVYVSDSDSLPPASPATLIKVSGNPEVTLPNLDSGKKYTIYVRAICSEANYTSAWSTPLKTTTKIQNDDCSSAINIPVNKGYECIENQLVSFKGATASAAADPDCYFDDYPKKDVWFEFVATSSWHRIAINEEEIYPKSRSNLLEAELDNYPQIYGAIYEGDCSSNIAGTSSPACFMFSEKMGYGYDSTLTERYEDALTVIVSELEPGKKYYIRLQMDERRPEYFFNICITSPYIETEGISDEYDEEQLVEDYLFGTTCNIISNVNYTQGDGSNPSINSLGSFNKAGSYFPFEEGLVLSTFSIDELPGPGTSFNGFPVDQVDRFPLMNLTSDIQLFLEDIYFPSTFLHKIASLEFDFVALQDTLQLEYLFGYKRSQNCTPYSNAYSAVLLTDLTTGTTENILLTPETKDLISDFYIKKFVDEERECQNRNPTLLWKDFNEIDRYSGKISREELWNNPTSLNVLFQVMTTEKLVLNPGKKYRIQILTGTHEDPFLPGPRPNALFLNKLSQSFIPTVELEVLKDDNYCKVKKRKIVVNFNVDQTIKKKIEWYKDGVLLEGENAMELSASENGAYEVVISLADFGCEFSGSIELEIRPLISEVVQQPEAIQVCHSSLQDIVVNLKQAEKSMF</sequence>
<dbReference type="InterPro" id="IPR011628">
    <property type="entry name" value="Cleaved_adhesin"/>
</dbReference>
<accession>A0A4R7EVH6</accession>
<dbReference type="InterPro" id="IPR003961">
    <property type="entry name" value="FN3_dom"/>
</dbReference>
<comment type="caution">
    <text evidence="9">The sequence shown here is derived from an EMBL/GenBank/DDBJ whole genome shotgun (WGS) entry which is preliminary data.</text>
</comment>
<keyword evidence="2" id="KW-0812">Transmembrane</keyword>
<feature type="domain" description="Fibronectin type-III" evidence="8">
    <location>
        <begin position="869"/>
        <end position="962"/>
    </location>
</feature>
<dbReference type="InterPro" id="IPR049804">
    <property type="entry name" value="Choice_anch_L"/>
</dbReference>
<feature type="domain" description="Fibronectin type-III" evidence="8">
    <location>
        <begin position="597"/>
        <end position="697"/>
    </location>
</feature>
<dbReference type="Pfam" id="PF07675">
    <property type="entry name" value="Cleaved_Adhesin"/>
    <property type="match status" value="3"/>
</dbReference>
<dbReference type="Gene3D" id="2.60.120.200">
    <property type="match status" value="3"/>
</dbReference>
<dbReference type="Pfam" id="PF00041">
    <property type="entry name" value="fn3"/>
    <property type="match status" value="1"/>
</dbReference>
<keyword evidence="6" id="KW-0675">Receptor</keyword>
<evidence type="ECO:0000259" key="8">
    <source>
        <dbReference type="PROSITE" id="PS50853"/>
    </source>
</evidence>
<dbReference type="RefSeq" id="WP_133712488.1">
    <property type="nucleotide sequence ID" value="NZ_SOAG01000012.1"/>
</dbReference>
<dbReference type="PANTHER" id="PTHR23037:SF35">
    <property type="entry name" value="FIBRONECTIN TYPE-III DOMAIN-CONTAINING PROTEIN"/>
    <property type="match status" value="1"/>
</dbReference>
<evidence type="ECO:0000256" key="3">
    <source>
        <dbReference type="ARBA" id="ARBA00022989"/>
    </source>
</evidence>
<organism evidence="9 10">
    <name type="scientific">Myroides indicus</name>
    <dbReference type="NCBI Taxonomy" id="1323422"/>
    <lineage>
        <taxon>Bacteria</taxon>
        <taxon>Pseudomonadati</taxon>
        <taxon>Bacteroidota</taxon>
        <taxon>Flavobacteriia</taxon>
        <taxon>Flavobacteriales</taxon>
        <taxon>Flavobacteriaceae</taxon>
        <taxon>Myroides</taxon>
    </lineage>
</organism>
<reference evidence="9 10" key="1">
    <citation type="submission" date="2019-03" db="EMBL/GenBank/DDBJ databases">
        <title>Genomic Encyclopedia of Archaeal and Bacterial Type Strains, Phase II (KMG-II): from individual species to whole genera.</title>
        <authorList>
            <person name="Goeker M."/>
        </authorList>
    </citation>
    <scope>NUCLEOTIDE SEQUENCE [LARGE SCALE GENOMIC DNA]</scope>
    <source>
        <strain evidence="9 10">DSM 28213</strain>
    </source>
</reference>
<dbReference type="InterPro" id="IPR036116">
    <property type="entry name" value="FN3_sf"/>
</dbReference>
<dbReference type="GO" id="GO:0009897">
    <property type="term" value="C:external side of plasma membrane"/>
    <property type="evidence" value="ECO:0007669"/>
    <property type="project" value="TreeGrafter"/>
</dbReference>
<dbReference type="NCBIfam" id="NF038128">
    <property type="entry name" value="choice_anch_J"/>
    <property type="match status" value="3"/>
</dbReference>
<evidence type="ECO:0000256" key="1">
    <source>
        <dbReference type="ARBA" id="ARBA00004479"/>
    </source>
</evidence>
<dbReference type="CDD" id="cd00063">
    <property type="entry name" value="FN3"/>
    <property type="match status" value="2"/>
</dbReference>
<keyword evidence="10" id="KW-1185">Reference proteome</keyword>
<keyword evidence="5" id="KW-1015">Disulfide bond</keyword>
<evidence type="ECO:0000256" key="5">
    <source>
        <dbReference type="ARBA" id="ARBA00023157"/>
    </source>
</evidence>
<dbReference type="PROSITE" id="PS50853">
    <property type="entry name" value="FN3"/>
    <property type="match status" value="3"/>
</dbReference>